<protein>
    <submittedName>
        <fullName evidence="2">Uncharacterized protein</fullName>
    </submittedName>
</protein>
<feature type="chain" id="PRO_5036992873" evidence="1">
    <location>
        <begin position="23"/>
        <end position="227"/>
    </location>
</feature>
<dbReference type="AlphaFoldDB" id="A0A951UN99"/>
<feature type="signal peptide" evidence="1">
    <location>
        <begin position="1"/>
        <end position="22"/>
    </location>
</feature>
<comment type="caution">
    <text evidence="2">The sequence shown here is derived from an EMBL/GenBank/DDBJ whole genome shotgun (WGS) entry which is preliminary data.</text>
</comment>
<keyword evidence="1" id="KW-0732">Signal</keyword>
<reference evidence="2" key="2">
    <citation type="journal article" date="2022" name="Microbiol. Resour. Announc.">
        <title>Metagenome Sequencing to Explore Phylogenomics of Terrestrial Cyanobacteria.</title>
        <authorList>
            <person name="Ward R.D."/>
            <person name="Stajich J.E."/>
            <person name="Johansen J.R."/>
            <person name="Huntemann M."/>
            <person name="Clum A."/>
            <person name="Foster B."/>
            <person name="Foster B."/>
            <person name="Roux S."/>
            <person name="Palaniappan K."/>
            <person name="Varghese N."/>
            <person name="Mukherjee S."/>
            <person name="Reddy T.B.K."/>
            <person name="Daum C."/>
            <person name="Copeland A."/>
            <person name="Chen I.A."/>
            <person name="Ivanova N.N."/>
            <person name="Kyrpides N.C."/>
            <person name="Shapiro N."/>
            <person name="Eloe-Fadrosh E.A."/>
            <person name="Pietrasiak N."/>
        </authorList>
    </citation>
    <scope>NUCLEOTIDE SEQUENCE</scope>
    <source>
        <strain evidence="2">UHER 2000/2452</strain>
    </source>
</reference>
<evidence type="ECO:0000256" key="1">
    <source>
        <dbReference type="SAM" id="SignalP"/>
    </source>
</evidence>
<evidence type="ECO:0000313" key="2">
    <source>
        <dbReference type="EMBL" id="MBW4660516.1"/>
    </source>
</evidence>
<evidence type="ECO:0000313" key="3">
    <source>
        <dbReference type="Proteomes" id="UP000757435"/>
    </source>
</evidence>
<reference evidence="2" key="1">
    <citation type="submission" date="2021-05" db="EMBL/GenBank/DDBJ databases">
        <authorList>
            <person name="Pietrasiak N."/>
            <person name="Ward R."/>
            <person name="Stajich J.E."/>
            <person name="Kurbessoian T."/>
        </authorList>
    </citation>
    <scope>NUCLEOTIDE SEQUENCE</scope>
    <source>
        <strain evidence="2">UHER 2000/2452</strain>
    </source>
</reference>
<dbReference type="PROSITE" id="PS51257">
    <property type="entry name" value="PROKAR_LIPOPROTEIN"/>
    <property type="match status" value="1"/>
</dbReference>
<dbReference type="Proteomes" id="UP000757435">
    <property type="component" value="Unassembled WGS sequence"/>
</dbReference>
<dbReference type="EMBL" id="JAHHHD010000022">
    <property type="protein sequence ID" value="MBW4660516.1"/>
    <property type="molecule type" value="Genomic_DNA"/>
</dbReference>
<sequence length="227" mass="25567">MNPRILFTSLLILSLVPLAAQACPTGNSQSLAYIRRDNNRCEGLREQNASASFGLISFSTSTLSSYPDRLTLRVPGTGSTPPTVALQSFYRKYLLDNISPSSSAYGYTFNLDTRTVLKAAEIPITRLRALAYTTRDSNPIYFPVILGSPDSQYQFVLSIPQRTTLPKLEIRYKGQAVFKKPQTNPQEGEFSFNWKYGNADAGTYELYIEDGEGQHRTFRFQHNPDWL</sequence>
<proteinExistence type="predicted"/>
<organism evidence="2 3">
    <name type="scientific">Drouetiella hepatica Uher 2000/2452</name>
    <dbReference type="NCBI Taxonomy" id="904376"/>
    <lineage>
        <taxon>Bacteria</taxon>
        <taxon>Bacillati</taxon>
        <taxon>Cyanobacteriota</taxon>
        <taxon>Cyanophyceae</taxon>
        <taxon>Oculatellales</taxon>
        <taxon>Oculatellaceae</taxon>
        <taxon>Drouetiella</taxon>
    </lineage>
</organism>
<gene>
    <name evidence="2" type="ORF">KME15_17735</name>
</gene>
<name>A0A951UN99_9CYAN</name>
<accession>A0A951UN99</accession>